<gene>
    <name evidence="1" type="ORF">LJ207_03270</name>
</gene>
<evidence type="ECO:0000313" key="2">
    <source>
        <dbReference type="Proteomes" id="UP001199296"/>
    </source>
</evidence>
<name>A0AAW4WWY7_9FIRM</name>
<protein>
    <submittedName>
        <fullName evidence="1">Uncharacterized protein</fullName>
    </submittedName>
</protein>
<dbReference type="RefSeq" id="WP_229344050.1">
    <property type="nucleotide sequence ID" value="NZ_JAJFAT010000003.1"/>
</dbReference>
<accession>A0AAW4WWY7</accession>
<dbReference type="AlphaFoldDB" id="A0AAW4WWY7"/>
<keyword evidence="2" id="KW-1185">Reference proteome</keyword>
<proteinExistence type="predicted"/>
<evidence type="ECO:0000313" key="1">
    <source>
        <dbReference type="EMBL" id="MCC3144338.1"/>
    </source>
</evidence>
<sequence>MQKKELLSLITEKVYKKISSLEKAENEKKAESEYFLLEKKVIDSYIIKKLYKQGYNKIKIKADSIITAEAKDFIEAKNICLSKKS</sequence>
<comment type="caution">
    <text evidence="1">The sequence shown here is derived from an EMBL/GenBank/DDBJ whole genome shotgun (WGS) entry which is preliminary data.</text>
</comment>
<reference evidence="1 2" key="1">
    <citation type="submission" date="2021-10" db="EMBL/GenBank/DDBJ databases">
        <authorList>
            <person name="Grouzdev D.S."/>
            <person name="Pantiukh K.S."/>
            <person name="Krutkina M.S."/>
        </authorList>
    </citation>
    <scope>NUCLEOTIDE SEQUENCE [LARGE SCALE GENOMIC DNA]</scope>
    <source>
        <strain evidence="1 2">Z-7514</strain>
    </source>
</reference>
<organism evidence="1 2">
    <name type="scientific">Halanaerobium polyolivorans</name>
    <dbReference type="NCBI Taxonomy" id="2886943"/>
    <lineage>
        <taxon>Bacteria</taxon>
        <taxon>Bacillati</taxon>
        <taxon>Bacillota</taxon>
        <taxon>Clostridia</taxon>
        <taxon>Halanaerobiales</taxon>
        <taxon>Halanaerobiaceae</taxon>
        <taxon>Halanaerobium</taxon>
    </lineage>
</organism>
<dbReference type="EMBL" id="JAJFAT010000003">
    <property type="protein sequence ID" value="MCC3144338.1"/>
    <property type="molecule type" value="Genomic_DNA"/>
</dbReference>
<dbReference type="Proteomes" id="UP001199296">
    <property type="component" value="Unassembled WGS sequence"/>
</dbReference>